<dbReference type="Proteomes" id="UP001623330">
    <property type="component" value="Unassembled WGS sequence"/>
</dbReference>
<dbReference type="Gene3D" id="3.40.50.720">
    <property type="entry name" value="NAD(P)-binding Rossmann-like Domain"/>
    <property type="match status" value="1"/>
</dbReference>
<keyword evidence="6 8" id="KW-0560">Oxidoreductase</keyword>
<evidence type="ECO:0000256" key="8">
    <source>
        <dbReference type="PIRNR" id="PIRNR000362"/>
    </source>
</evidence>
<evidence type="ECO:0000256" key="5">
    <source>
        <dbReference type="ARBA" id="ARBA00022857"/>
    </source>
</evidence>
<comment type="caution">
    <text evidence="9">The sequence shown here is derived from an EMBL/GenBank/DDBJ whole genome shotgun (WGS) entry which is preliminary data.</text>
</comment>
<accession>A0ABR4NSP8</accession>
<dbReference type="Gene3D" id="3.50.50.60">
    <property type="entry name" value="FAD/NAD(P)-binding domain"/>
    <property type="match status" value="1"/>
</dbReference>
<evidence type="ECO:0000256" key="3">
    <source>
        <dbReference type="ARBA" id="ARBA00022630"/>
    </source>
</evidence>
<gene>
    <name evidence="9" type="ORF">RNJ44_00482</name>
</gene>
<sequence>MMVSLGMRSLVRRSIGIRLLSHAVPRKTVSIVGSGPSGFYTAYHLLSKASVPLHVTMWERLPVPFGLSRYGVAPDHPEVKNCEDTFTECAERYLSGDKTEDNPLGHKFDFIGGVSVGDEVTLKQLRESQDAVVLSYGCGGDKKLGIPHEDDTTGILTSREFVGWYNSHPDMQDDDRILNIDWSRVRNVGIIGNGNVALDIARVLLSNKIDEIWNGTDICPDALELLKEAPIENVKIIGRREFIHSKFTNKEFRELWELEKFGIQGKISKQYFSEDMFDFDANKGNTLYDRAFKRRVEMCSQYLRPFEQRTKKNYMKAEPAEPIGVQWELDYLKSPLIINRDENDNLKSLTLAVNEVVDNKVVPTDERVTYDLDLLITSLGYGGKPLREFDEMGISFHKSRGNVLNRNGAVLSTEGKPVPSLYATGWIRKGSQGVIASTMVDAFEVADLILKDIESKPAPTNPQADVTQLVKDKKHTTWADWQKLNGYEHLQGYPGAKPREKITSIEKMYNLLQFTL</sequence>
<keyword evidence="10" id="KW-1185">Reference proteome</keyword>
<keyword evidence="8" id="KW-0496">Mitochondrion</keyword>
<dbReference type="EC" id="1.18.1.6" evidence="8"/>
<dbReference type="InterPro" id="IPR036188">
    <property type="entry name" value="FAD/NAD-bd_sf"/>
</dbReference>
<keyword evidence="4 8" id="KW-0274">FAD</keyword>
<organism evidence="9 10">
    <name type="scientific">Nakaseomyces bracarensis</name>
    <dbReference type="NCBI Taxonomy" id="273131"/>
    <lineage>
        <taxon>Eukaryota</taxon>
        <taxon>Fungi</taxon>
        <taxon>Dikarya</taxon>
        <taxon>Ascomycota</taxon>
        <taxon>Saccharomycotina</taxon>
        <taxon>Saccharomycetes</taxon>
        <taxon>Saccharomycetales</taxon>
        <taxon>Saccharomycetaceae</taxon>
        <taxon>Nakaseomyces</taxon>
    </lineage>
</organism>
<evidence type="ECO:0000256" key="4">
    <source>
        <dbReference type="ARBA" id="ARBA00022827"/>
    </source>
</evidence>
<evidence type="ECO:0000256" key="1">
    <source>
        <dbReference type="ARBA" id="ARBA00001974"/>
    </source>
</evidence>
<dbReference type="PIRSF" id="PIRSF000362">
    <property type="entry name" value="FNR"/>
    <property type="match status" value="1"/>
</dbReference>
<dbReference type="PANTHER" id="PTHR48467">
    <property type="entry name" value="GLUTAMATE SYNTHASE 1 [NADH], CHLOROPLASTIC-LIKE"/>
    <property type="match status" value="1"/>
</dbReference>
<dbReference type="PRINTS" id="PR00419">
    <property type="entry name" value="ADXRDTASE"/>
</dbReference>
<evidence type="ECO:0000313" key="10">
    <source>
        <dbReference type="Proteomes" id="UP001623330"/>
    </source>
</evidence>
<comment type="subcellular location">
    <subcellularLocation>
        <location evidence="8">Mitochondrion</location>
    </subcellularLocation>
</comment>
<dbReference type="PANTHER" id="PTHR48467:SF1">
    <property type="entry name" value="GLUTAMATE SYNTHASE 1 [NADH], CHLOROPLASTIC-LIKE"/>
    <property type="match status" value="1"/>
</dbReference>
<dbReference type="Pfam" id="PF13450">
    <property type="entry name" value="NAD_binding_8"/>
    <property type="match status" value="1"/>
</dbReference>
<keyword evidence="5 8" id="KW-0521">NADP</keyword>
<evidence type="ECO:0000256" key="7">
    <source>
        <dbReference type="ARBA" id="ARBA00048933"/>
    </source>
</evidence>
<name>A0ABR4NSP8_9SACH</name>
<dbReference type="SUPFAM" id="SSF51971">
    <property type="entry name" value="Nucleotide-binding domain"/>
    <property type="match status" value="1"/>
</dbReference>
<comment type="catalytic activity">
    <reaction evidence="7 8">
        <text>2 reduced [adrenodoxin] + NADP(+) + H(+) = 2 oxidized [adrenodoxin] + NADPH</text>
        <dbReference type="Rhea" id="RHEA:42312"/>
        <dbReference type="Rhea" id="RHEA-COMP:9998"/>
        <dbReference type="Rhea" id="RHEA-COMP:9999"/>
        <dbReference type="ChEBI" id="CHEBI:15378"/>
        <dbReference type="ChEBI" id="CHEBI:33737"/>
        <dbReference type="ChEBI" id="CHEBI:33738"/>
        <dbReference type="ChEBI" id="CHEBI:57783"/>
        <dbReference type="ChEBI" id="CHEBI:58349"/>
        <dbReference type="EC" id="1.18.1.6"/>
    </reaction>
</comment>
<comment type="cofactor">
    <cofactor evidence="1 8">
        <name>FAD</name>
        <dbReference type="ChEBI" id="CHEBI:57692"/>
    </cofactor>
</comment>
<dbReference type="EMBL" id="JBEVYD010000007">
    <property type="protein sequence ID" value="KAL3231447.1"/>
    <property type="molecule type" value="Genomic_DNA"/>
</dbReference>
<dbReference type="InterPro" id="IPR055275">
    <property type="entry name" value="Ferredox_Rdtase"/>
</dbReference>
<evidence type="ECO:0000256" key="6">
    <source>
        <dbReference type="ARBA" id="ARBA00023002"/>
    </source>
</evidence>
<evidence type="ECO:0000256" key="2">
    <source>
        <dbReference type="ARBA" id="ARBA00008312"/>
    </source>
</evidence>
<keyword evidence="3 8" id="KW-0285">Flavoprotein</keyword>
<comment type="similarity">
    <text evidence="2 8">Belongs to the ferredoxin--NADP reductase type 1 family.</text>
</comment>
<proteinExistence type="inferred from homology"/>
<protein>
    <recommendedName>
        <fullName evidence="8">NADPH:adrenodoxin oxidoreductase, mitochondrial</fullName>
        <ecNumber evidence="8">1.18.1.6</ecNumber>
    </recommendedName>
</protein>
<reference evidence="9 10" key="1">
    <citation type="submission" date="2024-05" db="EMBL/GenBank/DDBJ databases">
        <title>Long read based assembly of the Candida bracarensis genome reveals expanded adhesin content.</title>
        <authorList>
            <person name="Marcet-Houben M."/>
            <person name="Ksiezopolska E."/>
            <person name="Gabaldon T."/>
        </authorList>
    </citation>
    <scope>NUCLEOTIDE SEQUENCE [LARGE SCALE GENOMIC DNA]</scope>
    <source>
        <strain evidence="9 10">CBM6</strain>
    </source>
</reference>
<evidence type="ECO:0000313" key="9">
    <source>
        <dbReference type="EMBL" id="KAL3231447.1"/>
    </source>
</evidence>
<dbReference type="InterPro" id="IPR021163">
    <property type="entry name" value="Ferredox_Rdtase_adrenod"/>
</dbReference>